<accession>A0A2Z4IMX5</accession>
<evidence type="ECO:0000313" key="3">
    <source>
        <dbReference type="Proteomes" id="UP000248688"/>
    </source>
</evidence>
<dbReference type="AlphaFoldDB" id="A0A2Z4IMX5"/>
<evidence type="ECO:0000256" key="1">
    <source>
        <dbReference type="SAM" id="Phobius"/>
    </source>
</evidence>
<gene>
    <name evidence="2" type="ORF">DN752_19135</name>
</gene>
<organism evidence="2 3">
    <name type="scientific">Echinicola strongylocentroti</name>
    <dbReference type="NCBI Taxonomy" id="1795355"/>
    <lineage>
        <taxon>Bacteria</taxon>
        <taxon>Pseudomonadati</taxon>
        <taxon>Bacteroidota</taxon>
        <taxon>Cytophagia</taxon>
        <taxon>Cytophagales</taxon>
        <taxon>Cyclobacteriaceae</taxon>
        <taxon>Echinicola</taxon>
    </lineage>
</organism>
<reference evidence="2 3" key="1">
    <citation type="submission" date="2018-06" db="EMBL/GenBank/DDBJ databases">
        <title>Echinicola strongylocentroti sp. nov., isolated from a sea urchin Strongylocentrotus intermedius.</title>
        <authorList>
            <person name="Bae S.S."/>
        </authorList>
    </citation>
    <scope>NUCLEOTIDE SEQUENCE [LARGE SCALE GENOMIC DNA]</scope>
    <source>
        <strain evidence="2 3">MEBiC08714</strain>
    </source>
</reference>
<protein>
    <submittedName>
        <fullName evidence="2">Uncharacterized protein</fullName>
    </submittedName>
</protein>
<dbReference type="KEGG" id="est:DN752_19135"/>
<keyword evidence="3" id="KW-1185">Reference proteome</keyword>
<dbReference type="EMBL" id="CP030041">
    <property type="protein sequence ID" value="AWW32079.1"/>
    <property type="molecule type" value="Genomic_DNA"/>
</dbReference>
<dbReference type="Proteomes" id="UP000248688">
    <property type="component" value="Chromosome"/>
</dbReference>
<keyword evidence="1" id="KW-1133">Transmembrane helix</keyword>
<feature type="transmembrane region" description="Helical" evidence="1">
    <location>
        <begin position="12"/>
        <end position="39"/>
    </location>
</feature>
<evidence type="ECO:0000313" key="2">
    <source>
        <dbReference type="EMBL" id="AWW32079.1"/>
    </source>
</evidence>
<keyword evidence="1" id="KW-0812">Transmembrane</keyword>
<dbReference type="OrthoDB" id="9767928at2"/>
<keyword evidence="1" id="KW-0472">Membrane</keyword>
<name>A0A2Z4IMX5_9BACT</name>
<sequence length="64" mass="6977">MLIVPGHSRANAFIPAVTMELTLLCVAIFGAGDILHLLYDPPPKADWKSCAVANYKTHTILFPI</sequence>
<proteinExistence type="predicted"/>